<dbReference type="EMBL" id="CP090978">
    <property type="protein sequence ID" value="UJF32213.1"/>
    <property type="molecule type" value="Genomic_DNA"/>
</dbReference>
<name>A0ABY3SDZ8_9BACL</name>
<dbReference type="Proteomes" id="UP001649230">
    <property type="component" value="Chromosome"/>
</dbReference>
<proteinExistence type="predicted"/>
<protein>
    <submittedName>
        <fullName evidence="1">Uncharacterized protein</fullName>
    </submittedName>
</protein>
<gene>
    <name evidence="1" type="ORF">L0M14_21180</name>
</gene>
<dbReference type="RefSeq" id="WP_235118557.1">
    <property type="nucleotide sequence ID" value="NZ_CP090978.1"/>
</dbReference>
<evidence type="ECO:0000313" key="2">
    <source>
        <dbReference type="Proteomes" id="UP001649230"/>
    </source>
</evidence>
<evidence type="ECO:0000313" key="1">
    <source>
        <dbReference type="EMBL" id="UJF32213.1"/>
    </source>
</evidence>
<accession>A0ABY3SDZ8</accession>
<organism evidence="1 2">
    <name type="scientific">Paenibacillus hexagrammi</name>
    <dbReference type="NCBI Taxonomy" id="2908839"/>
    <lineage>
        <taxon>Bacteria</taxon>
        <taxon>Bacillati</taxon>
        <taxon>Bacillota</taxon>
        <taxon>Bacilli</taxon>
        <taxon>Bacillales</taxon>
        <taxon>Paenibacillaceae</taxon>
        <taxon>Paenibacillus</taxon>
    </lineage>
</organism>
<reference evidence="1 2" key="1">
    <citation type="journal article" date="2024" name="Int. J. Syst. Evol. Microbiol.">
        <title>Paenibacillus hexagrammi sp. nov., a novel bacterium isolated from the gut content of Hexagrammos agrammus.</title>
        <authorList>
            <person name="Jung H.K."/>
            <person name="Kim D.G."/>
            <person name="Zin H."/>
            <person name="Park J."/>
            <person name="Jung H."/>
            <person name="Kim Y.O."/>
            <person name="Kong H.J."/>
            <person name="Kim J.W."/>
            <person name="Kim Y.S."/>
        </authorList>
    </citation>
    <scope>NUCLEOTIDE SEQUENCE [LARGE SCALE GENOMIC DNA]</scope>
    <source>
        <strain evidence="1 2">YPD9-1</strain>
    </source>
</reference>
<keyword evidence="2" id="KW-1185">Reference proteome</keyword>
<sequence>MEKFMDESIMAKLYEEAGDENDTDVKEQGPDPESLVMQPLVKIGDEWVPFEDRVLLEGKIRSCARPEPFMRCPRKLQS</sequence>